<comment type="caution">
    <text evidence="17">The sequence shown here is derived from an EMBL/GenBank/DDBJ whole genome shotgun (WGS) entry which is preliminary data.</text>
</comment>
<dbReference type="InterPro" id="IPR012910">
    <property type="entry name" value="Plug_dom"/>
</dbReference>
<protein>
    <submittedName>
        <fullName evidence="17">TonB-dependent receptor plug domain-containing protein</fullName>
    </submittedName>
</protein>
<evidence type="ECO:0000259" key="16">
    <source>
        <dbReference type="Pfam" id="PF07715"/>
    </source>
</evidence>
<comment type="similarity">
    <text evidence="2">Belongs to the TonB-dependent receptor family. Hemoglobin/haptoglobin binding protein subfamily.</text>
</comment>
<feature type="domain" description="TonB-dependent receptor-like beta-barrel" evidence="15">
    <location>
        <begin position="184"/>
        <end position="592"/>
    </location>
</feature>
<keyword evidence="8 11" id="KW-0472">Membrane</keyword>
<dbReference type="Pfam" id="PF07715">
    <property type="entry name" value="Plug"/>
    <property type="match status" value="1"/>
</dbReference>
<dbReference type="CDD" id="cd01347">
    <property type="entry name" value="ligand_gated_channel"/>
    <property type="match status" value="1"/>
</dbReference>
<feature type="region of interest" description="Disordered" evidence="13">
    <location>
        <begin position="205"/>
        <end position="225"/>
    </location>
</feature>
<evidence type="ECO:0000256" key="5">
    <source>
        <dbReference type="ARBA" id="ARBA00022692"/>
    </source>
</evidence>
<sequence length="618" mass="67168">MKKTLIAAAIVAASQPLLSLAEAPSAAEPSAKQLEQVIVTASRVETPKSQVGVSVSVLTEADIQRLGYASLLDVIRTLPGISVSNNGGTGKVSSVFIRGESNFRTLVLLDGVNIADPAAPQVGAQFQHLQAADIERVEVLRGPQGMMYGAGAGGVINIISKKASEPLRVQLGAETGRYGSQRASANLGGSRENWQYDLSLSEFSTDGFNSRESDPSGEDDGYDNFSGSARLGYQVSDRLAVEGQLRRTDAESEFDSCYDASFMSTDDCLDEFVQTSYSLSGDYRGENAAHRLSVASQDIERDSLSLGQSSYAVDGAIAELNYVGSSSVGSGQLLWGGEYEQQEFSSAYSEQDIDSLGVFAEWRGDFAEKVFYTLGYRRDSLETEDHNSWRASVAYPVLLGDEQQLKYRASVGTGYRAPSPYEISHNLSQDVEAVGPETSRGYELGLEYQLAQLLQFELVYFDQEITDAIIYDYSLGFFGAYGQDEGDSQSEGVELSLAGELGETFGWYLNGTWLDAVDAAGEQRLQVPQRVYNLGLSYSLLGDRLTLNGNWQQVEDRLDVGGEVLDAYSKLDLNAAYRLTEKVRLTLRGENVLDEDYREVAGYYTAGAAVYAGVQLTL</sequence>
<evidence type="ECO:0000256" key="3">
    <source>
        <dbReference type="ARBA" id="ARBA00022448"/>
    </source>
</evidence>
<evidence type="ECO:0000256" key="2">
    <source>
        <dbReference type="ARBA" id="ARBA00008143"/>
    </source>
</evidence>
<dbReference type="InterPro" id="IPR037066">
    <property type="entry name" value="Plug_dom_sf"/>
</dbReference>
<keyword evidence="3 11" id="KW-0813">Transport</keyword>
<evidence type="ECO:0000256" key="12">
    <source>
        <dbReference type="RuleBase" id="RU003357"/>
    </source>
</evidence>
<dbReference type="Gene3D" id="2.170.130.10">
    <property type="entry name" value="TonB-dependent receptor, plug domain"/>
    <property type="match status" value="1"/>
</dbReference>
<organism evidence="17 18">
    <name type="scientific">Microbulbifer taiwanensis</name>
    <dbReference type="NCBI Taxonomy" id="986746"/>
    <lineage>
        <taxon>Bacteria</taxon>
        <taxon>Pseudomonadati</taxon>
        <taxon>Pseudomonadota</taxon>
        <taxon>Gammaproteobacteria</taxon>
        <taxon>Cellvibrionales</taxon>
        <taxon>Microbulbiferaceae</taxon>
        <taxon>Microbulbifer</taxon>
    </lineage>
</organism>
<dbReference type="PANTHER" id="PTHR30069">
    <property type="entry name" value="TONB-DEPENDENT OUTER MEMBRANE RECEPTOR"/>
    <property type="match status" value="1"/>
</dbReference>
<evidence type="ECO:0000256" key="11">
    <source>
        <dbReference type="PROSITE-ProRule" id="PRU01360"/>
    </source>
</evidence>
<keyword evidence="9 17" id="KW-0675">Receptor</keyword>
<dbReference type="SUPFAM" id="SSF56935">
    <property type="entry name" value="Porins"/>
    <property type="match status" value="1"/>
</dbReference>
<dbReference type="Proteomes" id="UP001596425">
    <property type="component" value="Unassembled WGS sequence"/>
</dbReference>
<evidence type="ECO:0000256" key="8">
    <source>
        <dbReference type="ARBA" id="ARBA00023136"/>
    </source>
</evidence>
<accession>A0ABW1YK01</accession>
<evidence type="ECO:0000256" key="13">
    <source>
        <dbReference type="SAM" id="MobiDB-lite"/>
    </source>
</evidence>
<dbReference type="PANTHER" id="PTHR30069:SF29">
    <property type="entry name" value="HEMOGLOBIN AND HEMOGLOBIN-HAPTOGLOBIN-BINDING PROTEIN 1-RELATED"/>
    <property type="match status" value="1"/>
</dbReference>
<evidence type="ECO:0000256" key="9">
    <source>
        <dbReference type="ARBA" id="ARBA00023170"/>
    </source>
</evidence>
<evidence type="ECO:0000256" key="4">
    <source>
        <dbReference type="ARBA" id="ARBA00022452"/>
    </source>
</evidence>
<keyword evidence="18" id="KW-1185">Reference proteome</keyword>
<evidence type="ECO:0000256" key="14">
    <source>
        <dbReference type="SAM" id="SignalP"/>
    </source>
</evidence>
<dbReference type="RefSeq" id="WP_193189425.1">
    <property type="nucleotide sequence ID" value="NZ_JACZFR010000006.1"/>
</dbReference>
<evidence type="ECO:0000313" key="17">
    <source>
        <dbReference type="EMBL" id="MFC6633078.1"/>
    </source>
</evidence>
<evidence type="ECO:0000256" key="7">
    <source>
        <dbReference type="ARBA" id="ARBA00023077"/>
    </source>
</evidence>
<keyword evidence="4 11" id="KW-1134">Transmembrane beta strand</keyword>
<keyword evidence="6 14" id="KW-0732">Signal</keyword>
<keyword evidence="7 12" id="KW-0798">TonB box</keyword>
<dbReference type="Gene3D" id="2.40.170.20">
    <property type="entry name" value="TonB-dependent receptor, beta-barrel domain"/>
    <property type="match status" value="1"/>
</dbReference>
<evidence type="ECO:0000256" key="10">
    <source>
        <dbReference type="ARBA" id="ARBA00023237"/>
    </source>
</evidence>
<evidence type="ECO:0000259" key="15">
    <source>
        <dbReference type="Pfam" id="PF00593"/>
    </source>
</evidence>
<evidence type="ECO:0000256" key="6">
    <source>
        <dbReference type="ARBA" id="ARBA00022729"/>
    </source>
</evidence>
<evidence type="ECO:0000313" key="18">
    <source>
        <dbReference type="Proteomes" id="UP001596425"/>
    </source>
</evidence>
<keyword evidence="10 11" id="KW-0998">Cell outer membrane</keyword>
<comment type="subcellular location">
    <subcellularLocation>
        <location evidence="1 11">Cell outer membrane</location>
        <topology evidence="1 11">Multi-pass membrane protein</topology>
    </subcellularLocation>
</comment>
<name>A0ABW1YK01_9GAMM</name>
<dbReference type="InterPro" id="IPR000531">
    <property type="entry name" value="Beta-barrel_TonB"/>
</dbReference>
<keyword evidence="5 11" id="KW-0812">Transmembrane</keyword>
<dbReference type="InterPro" id="IPR039426">
    <property type="entry name" value="TonB-dep_rcpt-like"/>
</dbReference>
<feature type="signal peptide" evidence="14">
    <location>
        <begin position="1"/>
        <end position="21"/>
    </location>
</feature>
<reference evidence="18" key="1">
    <citation type="journal article" date="2019" name="Int. J. Syst. Evol. Microbiol.">
        <title>The Global Catalogue of Microorganisms (GCM) 10K type strain sequencing project: providing services to taxonomists for standard genome sequencing and annotation.</title>
        <authorList>
            <consortium name="The Broad Institute Genomics Platform"/>
            <consortium name="The Broad Institute Genome Sequencing Center for Infectious Disease"/>
            <person name="Wu L."/>
            <person name="Ma J."/>
        </authorList>
    </citation>
    <scope>NUCLEOTIDE SEQUENCE [LARGE SCALE GENOMIC DNA]</scope>
    <source>
        <strain evidence="18">CGMCC 1.13718</strain>
    </source>
</reference>
<dbReference type="Pfam" id="PF00593">
    <property type="entry name" value="TonB_dep_Rec_b-barrel"/>
    <property type="match status" value="1"/>
</dbReference>
<dbReference type="PROSITE" id="PS52016">
    <property type="entry name" value="TONB_DEPENDENT_REC_3"/>
    <property type="match status" value="1"/>
</dbReference>
<feature type="domain" description="TonB-dependent receptor plug" evidence="16">
    <location>
        <begin position="48"/>
        <end position="154"/>
    </location>
</feature>
<feature type="chain" id="PRO_5047029461" evidence="14">
    <location>
        <begin position="22"/>
        <end position="618"/>
    </location>
</feature>
<dbReference type="InterPro" id="IPR036942">
    <property type="entry name" value="Beta-barrel_TonB_sf"/>
</dbReference>
<dbReference type="EMBL" id="JBHSVR010000001">
    <property type="protein sequence ID" value="MFC6633078.1"/>
    <property type="molecule type" value="Genomic_DNA"/>
</dbReference>
<proteinExistence type="inferred from homology"/>
<evidence type="ECO:0000256" key="1">
    <source>
        <dbReference type="ARBA" id="ARBA00004571"/>
    </source>
</evidence>
<gene>
    <name evidence="17" type="ORF">ACFQBM_07305</name>
</gene>